<sequence>MGWIAVGAGTVVAAYAFYVLVTRCTNDNDSRATIKTVQIDQRHNTRDRNEDKPTSINGAVPAQPTITAPNQPTGPSISIAEPAVEDQMPPPRTTPQPPSGPRLNSPTMGSMPPPPPPPRRVQPPLRSASPPRLKPPSMAPPPRPAGPSLRPPPSAASSLRVPQTKVLSNTHMQPASSTLPLPPGSSKKKSRAIALEPGYSPLDWAALTSSPNSNLRGKDAPPNGRLIRVTPSQLKKQNGRKGKDAWTIYQGKVYNVTPYLPFHPGGKAELMRGAGRDAGQLFMEVHPWVNWDGMLGECLVGILVAEGEGDNDQAEAANELDEMD</sequence>
<evidence type="ECO:0000256" key="4">
    <source>
        <dbReference type="RuleBase" id="RU362121"/>
    </source>
</evidence>
<evidence type="ECO:0000256" key="3">
    <source>
        <dbReference type="ARBA" id="ARBA00023004"/>
    </source>
</evidence>
<dbReference type="RefSeq" id="XP_008719109.1">
    <property type="nucleotide sequence ID" value="XM_008720887.1"/>
</dbReference>
<dbReference type="InParanoid" id="W2RQD0"/>
<dbReference type="PANTHER" id="PTHR46237:SF1">
    <property type="entry name" value="CYTOCHROME B5 REDUCTASE 4"/>
    <property type="match status" value="1"/>
</dbReference>
<feature type="domain" description="Cytochrome b5 heme-binding" evidence="6">
    <location>
        <begin position="226"/>
        <end position="304"/>
    </location>
</feature>
<dbReference type="VEuPathDB" id="FungiDB:HMPREF1541_06555"/>
<feature type="compositionally biased region" description="Pro residues" evidence="5">
    <location>
        <begin position="111"/>
        <end position="121"/>
    </location>
</feature>
<proteinExistence type="inferred from homology"/>
<dbReference type="AlphaFoldDB" id="W2RQD0"/>
<feature type="compositionally biased region" description="Polar residues" evidence="5">
    <location>
        <begin position="165"/>
        <end position="179"/>
    </location>
</feature>
<dbReference type="EMBL" id="KB822722">
    <property type="protein sequence ID" value="ETN38520.1"/>
    <property type="molecule type" value="Genomic_DNA"/>
</dbReference>
<dbReference type="InterPro" id="IPR001199">
    <property type="entry name" value="Cyt_B5-like_heme/steroid-bd"/>
</dbReference>
<keyword evidence="8" id="KW-1185">Reference proteome</keyword>
<evidence type="ECO:0000313" key="7">
    <source>
        <dbReference type="EMBL" id="ETN38520.1"/>
    </source>
</evidence>
<dbReference type="PROSITE" id="PS50255">
    <property type="entry name" value="CYTOCHROME_B5_2"/>
    <property type="match status" value="1"/>
</dbReference>
<dbReference type="HOGENOM" id="CLU_046313_0_0_1"/>
<dbReference type="OrthoDB" id="432299at2759"/>
<keyword evidence="2 4" id="KW-0479">Metal-binding</keyword>
<dbReference type="InterPro" id="IPR018506">
    <property type="entry name" value="Cyt_B5_heme-BS"/>
</dbReference>
<feature type="compositionally biased region" description="Pro residues" evidence="5">
    <location>
        <begin position="132"/>
        <end position="154"/>
    </location>
</feature>
<dbReference type="Pfam" id="PF00173">
    <property type="entry name" value="Cyt-b5"/>
    <property type="match status" value="1"/>
</dbReference>
<name>W2RQD0_CYPE1</name>
<dbReference type="GO" id="GO:0046872">
    <property type="term" value="F:metal ion binding"/>
    <property type="evidence" value="ECO:0007669"/>
    <property type="project" value="UniProtKB-UniRule"/>
</dbReference>
<keyword evidence="1 4" id="KW-0349">Heme</keyword>
<comment type="similarity">
    <text evidence="4">Belongs to the cytochrome b5 family.</text>
</comment>
<evidence type="ECO:0000256" key="1">
    <source>
        <dbReference type="ARBA" id="ARBA00022617"/>
    </source>
</evidence>
<feature type="compositionally biased region" description="Basic and acidic residues" evidence="5">
    <location>
        <begin position="40"/>
        <end position="53"/>
    </location>
</feature>
<dbReference type="GeneID" id="19973894"/>
<feature type="region of interest" description="Disordered" evidence="5">
    <location>
        <begin position="38"/>
        <end position="190"/>
    </location>
</feature>
<keyword evidence="3 4" id="KW-0408">Iron</keyword>
<evidence type="ECO:0000256" key="5">
    <source>
        <dbReference type="SAM" id="MobiDB-lite"/>
    </source>
</evidence>
<dbReference type="InterPro" id="IPR036400">
    <property type="entry name" value="Cyt_B5-like_heme/steroid_sf"/>
</dbReference>
<dbReference type="STRING" id="1220924.W2RQD0"/>
<evidence type="ECO:0000256" key="2">
    <source>
        <dbReference type="ARBA" id="ARBA00022723"/>
    </source>
</evidence>
<feature type="compositionally biased region" description="Pro residues" evidence="5">
    <location>
        <begin position="88"/>
        <end position="100"/>
    </location>
</feature>
<dbReference type="InterPro" id="IPR051872">
    <property type="entry name" value="Cytochrome_b5/Flavoprotein_Rdt"/>
</dbReference>
<feature type="compositionally biased region" description="Polar residues" evidence="5">
    <location>
        <begin position="64"/>
        <end position="76"/>
    </location>
</feature>
<reference evidence="7 8" key="1">
    <citation type="submission" date="2013-03" db="EMBL/GenBank/DDBJ databases">
        <title>The Genome Sequence of Phialophora europaea CBS 101466.</title>
        <authorList>
            <consortium name="The Broad Institute Genomics Platform"/>
            <person name="Cuomo C."/>
            <person name="de Hoog S."/>
            <person name="Gorbushina A."/>
            <person name="Walker B."/>
            <person name="Young S.K."/>
            <person name="Zeng Q."/>
            <person name="Gargeya S."/>
            <person name="Fitzgerald M."/>
            <person name="Haas B."/>
            <person name="Abouelleil A."/>
            <person name="Allen A.W."/>
            <person name="Alvarado L."/>
            <person name="Arachchi H.M."/>
            <person name="Berlin A.M."/>
            <person name="Chapman S.B."/>
            <person name="Gainer-Dewar J."/>
            <person name="Goldberg J."/>
            <person name="Griggs A."/>
            <person name="Gujja S."/>
            <person name="Hansen M."/>
            <person name="Howarth C."/>
            <person name="Imamovic A."/>
            <person name="Ireland A."/>
            <person name="Larimer J."/>
            <person name="McCowan C."/>
            <person name="Murphy C."/>
            <person name="Pearson M."/>
            <person name="Poon T.W."/>
            <person name="Priest M."/>
            <person name="Roberts A."/>
            <person name="Saif S."/>
            <person name="Shea T."/>
            <person name="Sisk P."/>
            <person name="Sykes S."/>
            <person name="Wortman J."/>
            <person name="Nusbaum C."/>
            <person name="Birren B."/>
        </authorList>
    </citation>
    <scope>NUCLEOTIDE SEQUENCE [LARGE SCALE GENOMIC DNA]</scope>
    <source>
        <strain evidence="7 8">CBS 101466</strain>
    </source>
</reference>
<dbReference type="Gene3D" id="3.10.120.10">
    <property type="entry name" value="Cytochrome b5-like heme/steroid binding domain"/>
    <property type="match status" value="1"/>
</dbReference>
<dbReference type="PANTHER" id="PTHR46237">
    <property type="entry name" value="CYTOCHROME B5 REDUCTASE 4 FAMILY MEMBER"/>
    <property type="match status" value="1"/>
</dbReference>
<dbReference type="GO" id="GO:0004128">
    <property type="term" value="F:cytochrome-b5 reductase activity, acting on NAD(P)H"/>
    <property type="evidence" value="ECO:0007669"/>
    <property type="project" value="TreeGrafter"/>
</dbReference>
<dbReference type="GO" id="GO:0020037">
    <property type="term" value="F:heme binding"/>
    <property type="evidence" value="ECO:0007669"/>
    <property type="project" value="UniProtKB-UniRule"/>
</dbReference>
<dbReference type="SUPFAM" id="SSF55856">
    <property type="entry name" value="Cytochrome b5-like heme/steroid binding domain"/>
    <property type="match status" value="1"/>
</dbReference>
<accession>W2RQD0</accession>
<gene>
    <name evidence="7" type="ORF">HMPREF1541_06555</name>
</gene>
<dbReference type="Proteomes" id="UP000030752">
    <property type="component" value="Unassembled WGS sequence"/>
</dbReference>
<dbReference type="FunFam" id="3.10.120.10:FF:000001">
    <property type="entry name" value="Cytochrome b5 reductase 4"/>
    <property type="match status" value="1"/>
</dbReference>
<dbReference type="PROSITE" id="PS00191">
    <property type="entry name" value="CYTOCHROME_B5_1"/>
    <property type="match status" value="1"/>
</dbReference>
<evidence type="ECO:0000313" key="8">
    <source>
        <dbReference type="Proteomes" id="UP000030752"/>
    </source>
</evidence>
<evidence type="ECO:0000259" key="6">
    <source>
        <dbReference type="PROSITE" id="PS50255"/>
    </source>
</evidence>
<dbReference type="eggNOG" id="KOG0536">
    <property type="taxonomic scope" value="Eukaryota"/>
</dbReference>
<dbReference type="GO" id="GO:0005737">
    <property type="term" value="C:cytoplasm"/>
    <property type="evidence" value="ECO:0007669"/>
    <property type="project" value="TreeGrafter"/>
</dbReference>
<protein>
    <recommendedName>
        <fullName evidence="6">Cytochrome b5 heme-binding domain-containing protein</fullName>
    </recommendedName>
</protein>
<dbReference type="SMART" id="SM01117">
    <property type="entry name" value="Cyt-b5"/>
    <property type="match status" value="1"/>
</dbReference>
<feature type="compositionally biased region" description="Low complexity" evidence="5">
    <location>
        <begin position="122"/>
        <end position="131"/>
    </location>
</feature>
<organism evidence="7 8">
    <name type="scientific">Cyphellophora europaea (strain CBS 101466)</name>
    <name type="common">Phialophora europaea</name>
    <dbReference type="NCBI Taxonomy" id="1220924"/>
    <lineage>
        <taxon>Eukaryota</taxon>
        <taxon>Fungi</taxon>
        <taxon>Dikarya</taxon>
        <taxon>Ascomycota</taxon>
        <taxon>Pezizomycotina</taxon>
        <taxon>Eurotiomycetes</taxon>
        <taxon>Chaetothyriomycetidae</taxon>
        <taxon>Chaetothyriales</taxon>
        <taxon>Cyphellophoraceae</taxon>
        <taxon>Cyphellophora</taxon>
    </lineage>
</organism>